<dbReference type="EMBL" id="BARW01022313">
    <property type="protein sequence ID" value="GAI98017.1"/>
    <property type="molecule type" value="Genomic_DNA"/>
</dbReference>
<dbReference type="SUPFAM" id="SSF88946">
    <property type="entry name" value="Sigma2 domain of RNA polymerase sigma factors"/>
    <property type="match status" value="1"/>
</dbReference>
<reference evidence="1" key="1">
    <citation type="journal article" date="2014" name="Front. Microbiol.">
        <title>High frequency of phylogenetically diverse reductive dehalogenase-homologous genes in deep subseafloor sedimentary metagenomes.</title>
        <authorList>
            <person name="Kawai M."/>
            <person name="Futagami T."/>
            <person name="Toyoda A."/>
            <person name="Takaki Y."/>
            <person name="Nishi S."/>
            <person name="Hori S."/>
            <person name="Arai W."/>
            <person name="Tsubouchi T."/>
            <person name="Morono Y."/>
            <person name="Uchiyama I."/>
            <person name="Ito T."/>
            <person name="Fujiyama A."/>
            <person name="Inagaki F."/>
            <person name="Takami H."/>
        </authorList>
    </citation>
    <scope>NUCLEOTIDE SEQUENCE</scope>
    <source>
        <strain evidence="1">Expedition CK06-06</strain>
    </source>
</reference>
<dbReference type="GO" id="GO:0003700">
    <property type="term" value="F:DNA-binding transcription factor activity"/>
    <property type="evidence" value="ECO:0007669"/>
    <property type="project" value="InterPro"/>
</dbReference>
<comment type="caution">
    <text evidence="1">The sequence shown here is derived from an EMBL/GenBank/DDBJ whole genome shotgun (WGS) entry which is preliminary data.</text>
</comment>
<organism evidence="1">
    <name type="scientific">marine sediment metagenome</name>
    <dbReference type="NCBI Taxonomy" id="412755"/>
    <lineage>
        <taxon>unclassified sequences</taxon>
        <taxon>metagenomes</taxon>
        <taxon>ecological metagenomes</taxon>
    </lineage>
</organism>
<protein>
    <submittedName>
        <fullName evidence="1">Uncharacterized protein</fullName>
    </submittedName>
</protein>
<proteinExistence type="predicted"/>
<dbReference type="InterPro" id="IPR013325">
    <property type="entry name" value="RNA_pol_sigma_r2"/>
</dbReference>
<name>X1SY88_9ZZZZ</name>
<evidence type="ECO:0000313" key="1">
    <source>
        <dbReference type="EMBL" id="GAI98017.1"/>
    </source>
</evidence>
<accession>X1SY88</accession>
<dbReference type="AlphaFoldDB" id="X1SY88"/>
<dbReference type="Gene3D" id="1.10.1740.10">
    <property type="match status" value="1"/>
</dbReference>
<sequence length="55" mass="5856">MPERTFPEDSLTRAAASGNVGAFSELVRQYRAGVLRTAFGILGSAQEADDVAQEV</sequence>
<feature type="non-terminal residue" evidence="1">
    <location>
        <position position="55"/>
    </location>
</feature>
<gene>
    <name evidence="1" type="ORF">S12H4_37278</name>
</gene>
<dbReference type="GO" id="GO:0006352">
    <property type="term" value="P:DNA-templated transcription initiation"/>
    <property type="evidence" value="ECO:0007669"/>
    <property type="project" value="InterPro"/>
</dbReference>